<dbReference type="SUPFAM" id="SSF54427">
    <property type="entry name" value="NTF2-like"/>
    <property type="match status" value="1"/>
</dbReference>
<dbReference type="RefSeq" id="XP_013263261.1">
    <property type="nucleotide sequence ID" value="XM_013407807.1"/>
</dbReference>
<organism evidence="2 3">
    <name type="scientific">Exophiala aquamarina CBS 119918</name>
    <dbReference type="NCBI Taxonomy" id="1182545"/>
    <lineage>
        <taxon>Eukaryota</taxon>
        <taxon>Fungi</taxon>
        <taxon>Dikarya</taxon>
        <taxon>Ascomycota</taxon>
        <taxon>Pezizomycotina</taxon>
        <taxon>Eurotiomycetes</taxon>
        <taxon>Chaetothyriomycetidae</taxon>
        <taxon>Chaetothyriales</taxon>
        <taxon>Herpotrichiellaceae</taxon>
        <taxon>Exophiala</taxon>
    </lineage>
</organism>
<protein>
    <recommendedName>
        <fullName evidence="1">SnoaL-like domain-containing protein</fullName>
    </recommendedName>
</protein>
<dbReference type="HOGENOM" id="CLU_067875_1_0_1"/>
<dbReference type="Pfam" id="PF13577">
    <property type="entry name" value="SnoaL_4"/>
    <property type="match status" value="1"/>
</dbReference>
<gene>
    <name evidence="2" type="ORF">A1O9_02232</name>
</gene>
<name>A0A072PLB3_9EURO</name>
<evidence type="ECO:0000313" key="3">
    <source>
        <dbReference type="Proteomes" id="UP000027920"/>
    </source>
</evidence>
<reference evidence="2 3" key="1">
    <citation type="submission" date="2013-03" db="EMBL/GenBank/DDBJ databases">
        <title>The Genome Sequence of Exophiala aquamarina CBS 119918.</title>
        <authorList>
            <consortium name="The Broad Institute Genomics Platform"/>
            <person name="Cuomo C."/>
            <person name="de Hoog S."/>
            <person name="Gorbushina A."/>
            <person name="Walker B."/>
            <person name="Young S.K."/>
            <person name="Zeng Q."/>
            <person name="Gargeya S."/>
            <person name="Fitzgerald M."/>
            <person name="Haas B."/>
            <person name="Abouelleil A."/>
            <person name="Allen A.W."/>
            <person name="Alvarado L."/>
            <person name="Arachchi H.M."/>
            <person name="Berlin A.M."/>
            <person name="Chapman S.B."/>
            <person name="Gainer-Dewar J."/>
            <person name="Goldberg J."/>
            <person name="Griggs A."/>
            <person name="Gujja S."/>
            <person name="Hansen M."/>
            <person name="Howarth C."/>
            <person name="Imamovic A."/>
            <person name="Ireland A."/>
            <person name="Larimer J."/>
            <person name="McCowan C."/>
            <person name="Murphy C."/>
            <person name="Pearson M."/>
            <person name="Poon T.W."/>
            <person name="Priest M."/>
            <person name="Roberts A."/>
            <person name="Saif S."/>
            <person name="Shea T."/>
            <person name="Sisk P."/>
            <person name="Sykes S."/>
            <person name="Wortman J."/>
            <person name="Nusbaum C."/>
            <person name="Birren B."/>
        </authorList>
    </citation>
    <scope>NUCLEOTIDE SEQUENCE [LARGE SCALE GENOMIC DNA]</scope>
    <source>
        <strain evidence="2 3">CBS 119918</strain>
    </source>
</reference>
<dbReference type="InterPro" id="IPR032710">
    <property type="entry name" value="NTF2-like_dom_sf"/>
</dbReference>
<sequence>MSVEDIVLVQQLVCREREARDRLWWDEMRSIYTEDSWIDLSWYQGSGKGFIDRSIDLAKRGTSSKHRLGPVVVRVSEDRGRALATVSAVIESRFKLNGIEVDIGSETRLIYKGVKNTHDHKWRLSGLSCIYECDHLRPAIPGQTINIDPEELKPYRSSYRCLSYFLSQQGLSVRMELPGDDRPEQVIKLYDDAFRWLRVSGSSVANRQEYQHDGQAQSLL</sequence>
<dbReference type="InterPro" id="IPR037401">
    <property type="entry name" value="SnoaL-like"/>
</dbReference>
<evidence type="ECO:0000313" key="2">
    <source>
        <dbReference type="EMBL" id="KEF60671.1"/>
    </source>
</evidence>
<proteinExistence type="predicted"/>
<feature type="domain" description="SnoaL-like" evidence="1">
    <location>
        <begin position="2"/>
        <end position="104"/>
    </location>
</feature>
<dbReference type="Gene3D" id="3.10.450.50">
    <property type="match status" value="1"/>
</dbReference>
<dbReference type="GeneID" id="25277177"/>
<dbReference type="Proteomes" id="UP000027920">
    <property type="component" value="Unassembled WGS sequence"/>
</dbReference>
<dbReference type="AlphaFoldDB" id="A0A072PLB3"/>
<accession>A0A072PLB3</accession>
<dbReference type="VEuPathDB" id="FungiDB:A1O9_02232"/>
<comment type="caution">
    <text evidence="2">The sequence shown here is derived from an EMBL/GenBank/DDBJ whole genome shotgun (WGS) entry which is preliminary data.</text>
</comment>
<evidence type="ECO:0000259" key="1">
    <source>
        <dbReference type="Pfam" id="PF13577"/>
    </source>
</evidence>
<dbReference type="EMBL" id="AMGV01000002">
    <property type="protein sequence ID" value="KEF60671.1"/>
    <property type="molecule type" value="Genomic_DNA"/>
</dbReference>
<keyword evidence="3" id="KW-1185">Reference proteome</keyword>